<feature type="compositionally biased region" description="Low complexity" evidence="1">
    <location>
        <begin position="31"/>
        <end position="42"/>
    </location>
</feature>
<evidence type="ECO:0000256" key="2">
    <source>
        <dbReference type="SAM" id="Phobius"/>
    </source>
</evidence>
<gene>
    <name evidence="3" type="ORF">MTX78_10535</name>
</gene>
<sequence length="201" mass="21926">MTDSTPPLPNDENDGPPPASPEEEHPVDASVAPPTDTPVAAPLPLPQQFAEMRSEDSRVILTNDQLQVNGQRFGWWELEGVEVQRVRWLLWLLLGGFTLAGFLLGFLQNWLRTMPAALGIVVGALLLAVGQRGTNRLRLYRLGREAAHFALPGELPTWQKLTAEANRRIRQRHHEAAQAAAAALLAATPPMPSPPSAFEAG</sequence>
<feature type="region of interest" description="Disordered" evidence="1">
    <location>
        <begin position="1"/>
        <end position="42"/>
    </location>
</feature>
<evidence type="ECO:0000256" key="1">
    <source>
        <dbReference type="SAM" id="MobiDB-lite"/>
    </source>
</evidence>
<feature type="transmembrane region" description="Helical" evidence="2">
    <location>
        <begin position="88"/>
        <end position="107"/>
    </location>
</feature>
<keyword evidence="2" id="KW-0472">Membrane</keyword>
<reference evidence="3 4" key="1">
    <citation type="submission" date="2022-03" db="EMBL/GenBank/DDBJ databases">
        <title>Hymenobactersp. isolated from the air.</title>
        <authorList>
            <person name="Won M."/>
            <person name="Kwon S.-W."/>
        </authorList>
    </citation>
    <scope>NUCLEOTIDE SEQUENCE [LARGE SCALE GENOMIC DNA]</scope>
    <source>
        <strain evidence="3 4">KACC 21982</strain>
    </source>
</reference>
<keyword evidence="4" id="KW-1185">Reference proteome</keyword>
<dbReference type="EMBL" id="CP094669">
    <property type="protein sequence ID" value="UOG77018.1"/>
    <property type="molecule type" value="Genomic_DNA"/>
</dbReference>
<protein>
    <submittedName>
        <fullName evidence="3">Uncharacterized protein</fullName>
    </submittedName>
</protein>
<dbReference type="Proteomes" id="UP000831113">
    <property type="component" value="Chromosome"/>
</dbReference>
<keyword evidence="2" id="KW-0812">Transmembrane</keyword>
<keyword evidence="2" id="KW-1133">Transmembrane helix</keyword>
<evidence type="ECO:0000313" key="4">
    <source>
        <dbReference type="Proteomes" id="UP000831113"/>
    </source>
</evidence>
<accession>A0ABY4DA89</accession>
<dbReference type="RefSeq" id="WP_243802428.1">
    <property type="nucleotide sequence ID" value="NZ_CP094669.1"/>
</dbReference>
<organism evidence="3 4">
    <name type="scientific">Hymenobacter tibetensis</name>
    <dbReference type="NCBI Taxonomy" id="497967"/>
    <lineage>
        <taxon>Bacteria</taxon>
        <taxon>Pseudomonadati</taxon>
        <taxon>Bacteroidota</taxon>
        <taxon>Cytophagia</taxon>
        <taxon>Cytophagales</taxon>
        <taxon>Hymenobacteraceae</taxon>
        <taxon>Hymenobacter</taxon>
    </lineage>
</organism>
<feature type="transmembrane region" description="Helical" evidence="2">
    <location>
        <begin position="113"/>
        <end position="130"/>
    </location>
</feature>
<proteinExistence type="predicted"/>
<evidence type="ECO:0000313" key="3">
    <source>
        <dbReference type="EMBL" id="UOG77018.1"/>
    </source>
</evidence>
<name>A0ABY4DA89_9BACT</name>